<dbReference type="EMBL" id="JAINUF010000024">
    <property type="protein sequence ID" value="KAJ8333071.1"/>
    <property type="molecule type" value="Genomic_DNA"/>
</dbReference>
<sequence length="105" mass="11958">MHTRHAEGPSHLKKGPHRAERGQRGRESENNPPCVFQKDEGRNVLIQGIFALNSPTRRTEGMISLRPSARPGRAQTLFSFTLIGEKSKALPPQKRPFWRQTNFPM</sequence>
<gene>
    <name evidence="2" type="ORF">SKAU_G00419670</name>
</gene>
<organism evidence="2 3">
    <name type="scientific">Synaphobranchus kaupii</name>
    <name type="common">Kaup's arrowtooth eel</name>
    <dbReference type="NCBI Taxonomy" id="118154"/>
    <lineage>
        <taxon>Eukaryota</taxon>
        <taxon>Metazoa</taxon>
        <taxon>Chordata</taxon>
        <taxon>Craniata</taxon>
        <taxon>Vertebrata</taxon>
        <taxon>Euteleostomi</taxon>
        <taxon>Actinopterygii</taxon>
        <taxon>Neopterygii</taxon>
        <taxon>Teleostei</taxon>
        <taxon>Anguilliformes</taxon>
        <taxon>Synaphobranchidae</taxon>
        <taxon>Synaphobranchus</taxon>
    </lineage>
</organism>
<evidence type="ECO:0000313" key="2">
    <source>
        <dbReference type="EMBL" id="KAJ8333071.1"/>
    </source>
</evidence>
<feature type="region of interest" description="Disordered" evidence="1">
    <location>
        <begin position="1"/>
        <end position="39"/>
    </location>
</feature>
<evidence type="ECO:0000256" key="1">
    <source>
        <dbReference type="SAM" id="MobiDB-lite"/>
    </source>
</evidence>
<keyword evidence="3" id="KW-1185">Reference proteome</keyword>
<protein>
    <submittedName>
        <fullName evidence="2">Uncharacterized protein</fullName>
    </submittedName>
</protein>
<proteinExistence type="predicted"/>
<accession>A0A9Q1E6E8</accession>
<evidence type="ECO:0000313" key="3">
    <source>
        <dbReference type="Proteomes" id="UP001152622"/>
    </source>
</evidence>
<comment type="caution">
    <text evidence="2">The sequence shown here is derived from an EMBL/GenBank/DDBJ whole genome shotgun (WGS) entry which is preliminary data.</text>
</comment>
<reference evidence="2" key="1">
    <citation type="journal article" date="2023" name="Science">
        <title>Genome structures resolve the early diversification of teleost fishes.</title>
        <authorList>
            <person name="Parey E."/>
            <person name="Louis A."/>
            <person name="Montfort J."/>
            <person name="Bouchez O."/>
            <person name="Roques C."/>
            <person name="Iampietro C."/>
            <person name="Lluch J."/>
            <person name="Castinel A."/>
            <person name="Donnadieu C."/>
            <person name="Desvignes T."/>
            <person name="Floi Bucao C."/>
            <person name="Jouanno E."/>
            <person name="Wen M."/>
            <person name="Mejri S."/>
            <person name="Dirks R."/>
            <person name="Jansen H."/>
            <person name="Henkel C."/>
            <person name="Chen W.J."/>
            <person name="Zahm M."/>
            <person name="Cabau C."/>
            <person name="Klopp C."/>
            <person name="Thompson A.W."/>
            <person name="Robinson-Rechavi M."/>
            <person name="Braasch I."/>
            <person name="Lecointre G."/>
            <person name="Bobe J."/>
            <person name="Postlethwait J.H."/>
            <person name="Berthelot C."/>
            <person name="Roest Crollius H."/>
            <person name="Guiguen Y."/>
        </authorList>
    </citation>
    <scope>NUCLEOTIDE SEQUENCE</scope>
    <source>
        <strain evidence="2">WJC10195</strain>
    </source>
</reference>
<feature type="compositionally biased region" description="Basic and acidic residues" evidence="1">
    <location>
        <begin position="17"/>
        <end position="29"/>
    </location>
</feature>
<dbReference type="AlphaFoldDB" id="A0A9Q1E6E8"/>
<dbReference type="Proteomes" id="UP001152622">
    <property type="component" value="Chromosome 24"/>
</dbReference>
<feature type="compositionally biased region" description="Basic and acidic residues" evidence="1">
    <location>
        <begin position="1"/>
        <end position="10"/>
    </location>
</feature>
<name>A0A9Q1E6E8_SYNKA</name>